<dbReference type="GO" id="GO:0046872">
    <property type="term" value="F:metal ion binding"/>
    <property type="evidence" value="ECO:0007669"/>
    <property type="project" value="UniProtKB-KW"/>
</dbReference>
<evidence type="ECO:0000256" key="6">
    <source>
        <dbReference type="ARBA" id="ARBA00024036"/>
    </source>
</evidence>
<gene>
    <name evidence="7" type="ORF">ARMOST_12688</name>
</gene>
<comment type="similarity">
    <text evidence="6">Belongs to the Mrp/NBP35 ATP-binding proteins family.</text>
</comment>
<keyword evidence="3" id="KW-0067">ATP-binding</keyword>
<name>A0A284RKP1_ARMOS</name>
<keyword evidence="1" id="KW-0479">Metal-binding</keyword>
<dbReference type="InterPro" id="IPR044304">
    <property type="entry name" value="NUBPL-like"/>
</dbReference>
<proteinExistence type="inferred from homology"/>
<organism evidence="7 8">
    <name type="scientific">Armillaria ostoyae</name>
    <name type="common">Armillaria root rot fungus</name>
    <dbReference type="NCBI Taxonomy" id="47428"/>
    <lineage>
        <taxon>Eukaryota</taxon>
        <taxon>Fungi</taxon>
        <taxon>Dikarya</taxon>
        <taxon>Basidiomycota</taxon>
        <taxon>Agaricomycotina</taxon>
        <taxon>Agaricomycetes</taxon>
        <taxon>Agaricomycetidae</taxon>
        <taxon>Agaricales</taxon>
        <taxon>Marasmiineae</taxon>
        <taxon>Physalacriaceae</taxon>
        <taxon>Armillaria</taxon>
    </lineage>
</organism>
<evidence type="ECO:0000256" key="1">
    <source>
        <dbReference type="ARBA" id="ARBA00022723"/>
    </source>
</evidence>
<dbReference type="Pfam" id="PF10609">
    <property type="entry name" value="ParA"/>
    <property type="match status" value="1"/>
</dbReference>
<sequence length="317" mass="33817">MHRRLFSSAAVRFHENPLVRTIHAASHTSRLIYKGLPRQKTAPQIPRRTSPVKRGIPNVKKVLAVASGKGGVGKSTVAVNLAFALGMLPGRLRVGILDLDIFGPSVPTLMGLSHAGEPHLTESGALLPITNHGLATMSMGYLLPKGVDTAVVWRGLMVQKAVQQLLFDVDWTGGLDVLVVDMPPGTGDVPLTLGQLVNVDGSVIVSTPQDVALTDVKKGIAMFRKVSVPVTGLVLNQSHFICGNCSTPHYLFGSPDRFREAAKLMEVDVLGELPLVPGVSEGGDSGIPYALTGRNEGGRVWNEVMRGVAEKVWATLH</sequence>
<accession>A0A284RKP1</accession>
<evidence type="ECO:0000313" key="8">
    <source>
        <dbReference type="Proteomes" id="UP000219338"/>
    </source>
</evidence>
<dbReference type="Proteomes" id="UP000219338">
    <property type="component" value="Unassembled WGS sequence"/>
</dbReference>
<evidence type="ECO:0000256" key="2">
    <source>
        <dbReference type="ARBA" id="ARBA00022741"/>
    </source>
</evidence>
<dbReference type="InterPro" id="IPR033756">
    <property type="entry name" value="YlxH/NBP35"/>
</dbReference>
<dbReference type="GO" id="GO:0051539">
    <property type="term" value="F:4 iron, 4 sulfur cluster binding"/>
    <property type="evidence" value="ECO:0007669"/>
    <property type="project" value="TreeGrafter"/>
</dbReference>
<evidence type="ECO:0000256" key="4">
    <source>
        <dbReference type="ARBA" id="ARBA00023004"/>
    </source>
</evidence>
<dbReference type="GO" id="GO:0140663">
    <property type="term" value="F:ATP-dependent FeS chaperone activity"/>
    <property type="evidence" value="ECO:0007669"/>
    <property type="project" value="InterPro"/>
</dbReference>
<dbReference type="STRING" id="47428.A0A284RKP1"/>
<dbReference type="GO" id="GO:0005739">
    <property type="term" value="C:mitochondrion"/>
    <property type="evidence" value="ECO:0007669"/>
    <property type="project" value="TreeGrafter"/>
</dbReference>
<dbReference type="SUPFAM" id="SSF52540">
    <property type="entry name" value="P-loop containing nucleoside triphosphate hydrolases"/>
    <property type="match status" value="1"/>
</dbReference>
<dbReference type="Gene3D" id="3.40.50.300">
    <property type="entry name" value="P-loop containing nucleotide triphosphate hydrolases"/>
    <property type="match status" value="1"/>
</dbReference>
<protein>
    <submittedName>
        <fullName evidence="7">Related to Nbp35p and human nucleotide-binding protein</fullName>
    </submittedName>
</protein>
<dbReference type="GO" id="GO:0005524">
    <property type="term" value="F:ATP binding"/>
    <property type="evidence" value="ECO:0007669"/>
    <property type="project" value="UniProtKB-KW"/>
</dbReference>
<dbReference type="OMA" id="CNHESHI"/>
<keyword evidence="2" id="KW-0547">Nucleotide-binding</keyword>
<keyword evidence="4" id="KW-0408">Iron</keyword>
<evidence type="ECO:0000256" key="5">
    <source>
        <dbReference type="ARBA" id="ARBA00023014"/>
    </source>
</evidence>
<dbReference type="GO" id="GO:0032981">
    <property type="term" value="P:mitochondrial respiratory chain complex I assembly"/>
    <property type="evidence" value="ECO:0007669"/>
    <property type="project" value="TreeGrafter"/>
</dbReference>
<dbReference type="AlphaFoldDB" id="A0A284RKP1"/>
<dbReference type="PANTHER" id="PTHR42961">
    <property type="entry name" value="IRON-SULFUR PROTEIN NUBPL"/>
    <property type="match status" value="1"/>
</dbReference>
<dbReference type="HAMAP" id="MF_02040">
    <property type="entry name" value="Mrp_NBP35"/>
    <property type="match status" value="1"/>
</dbReference>
<reference evidence="8" key="1">
    <citation type="journal article" date="2017" name="Nat. Ecol. Evol.">
        <title>Genome expansion and lineage-specific genetic innovations in the forest pathogenic fungi Armillaria.</title>
        <authorList>
            <person name="Sipos G."/>
            <person name="Prasanna A.N."/>
            <person name="Walter M.C."/>
            <person name="O'Connor E."/>
            <person name="Balint B."/>
            <person name="Krizsan K."/>
            <person name="Kiss B."/>
            <person name="Hess J."/>
            <person name="Varga T."/>
            <person name="Slot J."/>
            <person name="Riley R."/>
            <person name="Boka B."/>
            <person name="Rigling D."/>
            <person name="Barry K."/>
            <person name="Lee J."/>
            <person name="Mihaltcheva S."/>
            <person name="LaButti K."/>
            <person name="Lipzen A."/>
            <person name="Waldron R."/>
            <person name="Moloney N.M."/>
            <person name="Sperisen C."/>
            <person name="Kredics L."/>
            <person name="Vagvoelgyi C."/>
            <person name="Patrignani A."/>
            <person name="Fitzpatrick D."/>
            <person name="Nagy I."/>
            <person name="Doyle S."/>
            <person name="Anderson J.B."/>
            <person name="Grigoriev I.V."/>
            <person name="Gueldener U."/>
            <person name="Muensterkoetter M."/>
            <person name="Nagy L.G."/>
        </authorList>
    </citation>
    <scope>NUCLEOTIDE SEQUENCE [LARGE SCALE GENOMIC DNA]</scope>
    <source>
        <strain evidence="8">C18/9</strain>
    </source>
</reference>
<evidence type="ECO:0000256" key="3">
    <source>
        <dbReference type="ARBA" id="ARBA00022840"/>
    </source>
</evidence>
<dbReference type="PANTHER" id="PTHR42961:SF2">
    <property type="entry name" value="IRON-SULFUR PROTEIN NUBPL"/>
    <property type="match status" value="1"/>
</dbReference>
<keyword evidence="5" id="KW-0411">Iron-sulfur</keyword>
<dbReference type="CDD" id="cd02037">
    <property type="entry name" value="Mrp_NBP35"/>
    <property type="match status" value="1"/>
</dbReference>
<dbReference type="OrthoDB" id="1741334at2759"/>
<dbReference type="EMBL" id="FUEG01000010">
    <property type="protein sequence ID" value="SJL09311.1"/>
    <property type="molecule type" value="Genomic_DNA"/>
</dbReference>
<dbReference type="GO" id="GO:0016226">
    <property type="term" value="P:iron-sulfur cluster assembly"/>
    <property type="evidence" value="ECO:0007669"/>
    <property type="project" value="InterPro"/>
</dbReference>
<dbReference type="InterPro" id="IPR019591">
    <property type="entry name" value="Mrp/NBP35_ATP-bd"/>
</dbReference>
<dbReference type="InterPro" id="IPR027417">
    <property type="entry name" value="P-loop_NTPase"/>
</dbReference>
<evidence type="ECO:0000313" key="7">
    <source>
        <dbReference type="EMBL" id="SJL09311.1"/>
    </source>
</evidence>
<keyword evidence="8" id="KW-1185">Reference proteome</keyword>
<dbReference type="FunFam" id="3.40.50.300:FF:001278">
    <property type="entry name" value="Iron-sulfur cluster carrier protein"/>
    <property type="match status" value="1"/>
</dbReference>